<feature type="compositionally biased region" description="Basic and acidic residues" evidence="1">
    <location>
        <begin position="1"/>
        <end position="17"/>
    </location>
</feature>
<feature type="region of interest" description="Disordered" evidence="1">
    <location>
        <begin position="1"/>
        <end position="38"/>
    </location>
</feature>
<accession>A0A9X3S2T8</accession>
<sequence length="282" mass="30587">MTKHVRDPRLDERERDAQAPAPAPEVPQIAYEPGGQPNRSVAARAALARGYGNQAVGRILARDPNPELEAVKKVGHKTGAEVDTALDASPFFKPLIADGVKAGKKADGHVHIHDAATFQTKCVAYLSGKQNPNTGAVFTDDEAKEFAKNVNAYQEGKEIHVHEERGEAATTVHESMHLFANDKWLPKVGFNANEGTTEYFTKKLCAELKLTRGGYYADQYAAVKALVDYVGETYVAEAYFEGKLDELEAAVDKKAGEAGAGTFGKWLGYMKASKYAEAKALT</sequence>
<evidence type="ECO:0000313" key="3">
    <source>
        <dbReference type="Proteomes" id="UP001149140"/>
    </source>
</evidence>
<dbReference type="Proteomes" id="UP001149140">
    <property type="component" value="Unassembled WGS sequence"/>
</dbReference>
<name>A0A9X3S2T8_9ACTN</name>
<organism evidence="2 3">
    <name type="scientific">Solirubrobacter ginsenosidimutans</name>
    <dbReference type="NCBI Taxonomy" id="490573"/>
    <lineage>
        <taxon>Bacteria</taxon>
        <taxon>Bacillati</taxon>
        <taxon>Actinomycetota</taxon>
        <taxon>Thermoleophilia</taxon>
        <taxon>Solirubrobacterales</taxon>
        <taxon>Solirubrobacteraceae</taxon>
        <taxon>Solirubrobacter</taxon>
    </lineage>
</organism>
<evidence type="ECO:0000313" key="2">
    <source>
        <dbReference type="EMBL" id="MDA0159013.1"/>
    </source>
</evidence>
<keyword evidence="3" id="KW-1185">Reference proteome</keyword>
<gene>
    <name evidence="2" type="ORF">OM076_01950</name>
</gene>
<reference evidence="2" key="1">
    <citation type="submission" date="2022-10" db="EMBL/GenBank/DDBJ databases">
        <title>The WGS of Solirubrobacter ginsenosidimutans DSM 21036.</title>
        <authorList>
            <person name="Jiang Z."/>
        </authorList>
    </citation>
    <scope>NUCLEOTIDE SEQUENCE</scope>
    <source>
        <strain evidence="2">DSM 21036</strain>
    </source>
</reference>
<dbReference type="RefSeq" id="WP_270037666.1">
    <property type="nucleotide sequence ID" value="NZ_JAPDOD010000001.1"/>
</dbReference>
<dbReference type="AlphaFoldDB" id="A0A9X3S2T8"/>
<comment type="caution">
    <text evidence="2">The sequence shown here is derived from an EMBL/GenBank/DDBJ whole genome shotgun (WGS) entry which is preliminary data.</text>
</comment>
<dbReference type="EMBL" id="JAPDOD010000001">
    <property type="protein sequence ID" value="MDA0159013.1"/>
    <property type="molecule type" value="Genomic_DNA"/>
</dbReference>
<evidence type="ECO:0000256" key="1">
    <source>
        <dbReference type="SAM" id="MobiDB-lite"/>
    </source>
</evidence>
<protein>
    <submittedName>
        <fullName evidence="2">Uncharacterized protein</fullName>
    </submittedName>
</protein>
<proteinExistence type="predicted"/>